<feature type="domain" description="Amidohydrolase-related" evidence="4">
    <location>
        <begin position="56"/>
        <end position="406"/>
    </location>
</feature>
<evidence type="ECO:0000256" key="1">
    <source>
        <dbReference type="ARBA" id="ARBA00022723"/>
    </source>
</evidence>
<dbReference type="InterPro" id="IPR011059">
    <property type="entry name" value="Metal-dep_hydrolase_composite"/>
</dbReference>
<dbReference type="InterPro" id="IPR032466">
    <property type="entry name" value="Metal_Hydrolase"/>
</dbReference>
<dbReference type="Gene3D" id="2.30.40.10">
    <property type="entry name" value="Urease, subunit C, domain 1"/>
    <property type="match status" value="1"/>
</dbReference>
<dbReference type="AlphaFoldDB" id="A0A5D3WMC2"/>
<dbReference type="GO" id="GO:0046872">
    <property type="term" value="F:metal ion binding"/>
    <property type="evidence" value="ECO:0007669"/>
    <property type="project" value="UniProtKB-KW"/>
</dbReference>
<accession>A0A5D3WMC2</accession>
<evidence type="ECO:0000313" key="7">
    <source>
        <dbReference type="Proteomes" id="UP000324159"/>
    </source>
</evidence>
<dbReference type="SUPFAM" id="SSF51338">
    <property type="entry name" value="Composite domain of metallo-dependent hydrolases"/>
    <property type="match status" value="2"/>
</dbReference>
<keyword evidence="3" id="KW-0862">Zinc</keyword>
<keyword evidence="7" id="KW-1185">Reference proteome</keyword>
<protein>
    <submittedName>
        <fullName evidence="6">Cytosine/adenosine deaminase-related metal-dependent hydrolase</fullName>
    </submittedName>
</protein>
<dbReference type="InterPro" id="IPR006680">
    <property type="entry name" value="Amidohydro-rel"/>
</dbReference>
<dbReference type="InterPro" id="IPR054418">
    <property type="entry name" value="MQNX/HUTI_composite_N"/>
</dbReference>
<dbReference type="SUPFAM" id="SSF51556">
    <property type="entry name" value="Metallo-dependent hydrolases"/>
    <property type="match status" value="1"/>
</dbReference>
<dbReference type="RefSeq" id="WP_148894923.1">
    <property type="nucleotide sequence ID" value="NZ_VNIB01000002.1"/>
</dbReference>
<dbReference type="Pfam" id="PF01979">
    <property type="entry name" value="Amidohydro_1"/>
    <property type="match status" value="1"/>
</dbReference>
<dbReference type="Proteomes" id="UP000324159">
    <property type="component" value="Unassembled WGS sequence"/>
</dbReference>
<evidence type="ECO:0000313" key="6">
    <source>
        <dbReference type="EMBL" id="TYO99639.1"/>
    </source>
</evidence>
<dbReference type="Pfam" id="PF22039">
    <property type="entry name" value="HUTI_composite_bact"/>
    <property type="match status" value="1"/>
</dbReference>
<dbReference type="Gene3D" id="3.20.20.140">
    <property type="entry name" value="Metal-dependent hydrolases"/>
    <property type="match status" value="1"/>
</dbReference>
<dbReference type="EMBL" id="VNIB01000002">
    <property type="protein sequence ID" value="TYO99639.1"/>
    <property type="molecule type" value="Genomic_DNA"/>
</dbReference>
<evidence type="ECO:0000256" key="2">
    <source>
        <dbReference type="ARBA" id="ARBA00022801"/>
    </source>
</evidence>
<evidence type="ECO:0000256" key="3">
    <source>
        <dbReference type="ARBA" id="ARBA00022833"/>
    </source>
</evidence>
<dbReference type="GO" id="GO:0016810">
    <property type="term" value="F:hydrolase activity, acting on carbon-nitrogen (but not peptide) bonds"/>
    <property type="evidence" value="ECO:0007669"/>
    <property type="project" value="InterPro"/>
</dbReference>
<keyword evidence="2 6" id="KW-0378">Hydrolase</keyword>
<gene>
    <name evidence="6" type="ORF">EDC39_102163</name>
</gene>
<dbReference type="PANTHER" id="PTHR43794">
    <property type="entry name" value="AMINOHYDROLASE SSNA-RELATED"/>
    <property type="match status" value="1"/>
</dbReference>
<keyword evidence="1" id="KW-0479">Metal-binding</keyword>
<dbReference type="PANTHER" id="PTHR43794:SF11">
    <property type="entry name" value="AMIDOHYDROLASE-RELATED DOMAIN-CONTAINING PROTEIN"/>
    <property type="match status" value="1"/>
</dbReference>
<sequence length="425" mass="45232">MAHIYTARYLVPVASPPVEGGALLVEGERIAAVGRFDEIVAQTAGAEVVDFGESVLLPPMANAHTHLELTDLPVWMEAGEGHLPEGGFVDWLLRVIIVKRQQPADVFPTSIRRGLDLCLEAGTGVIGDILSVTSAVDAYLHTPLLGTVFAELLGQEPQLFRQQLERTSSFLARRPAQHLNTGLSPHSPYTLGCRTLELAADSIAQHGCPASIHAAESAAESRLVRSGDGELAERIYPLAGWEDYLDGGCGLSVIAWLESCGLLRPGLLLVHGVQVDKEDVARIRRHGCGVVLCPRSNERLGVGRAPVDLYRQAGIPLALGTDSLASCDSLSVWDEMAATARIYGRELAPAEILHMATAGGAGMLGLDRVAGTLEPGKGAHFQVVAAPDGTGSRDLVAALVCDGERVRVRQLYLHGKARLQPESDA</sequence>
<evidence type="ECO:0000259" key="5">
    <source>
        <dbReference type="Pfam" id="PF22039"/>
    </source>
</evidence>
<evidence type="ECO:0000259" key="4">
    <source>
        <dbReference type="Pfam" id="PF01979"/>
    </source>
</evidence>
<dbReference type="OrthoDB" id="9807210at2"/>
<name>A0A5D3WMC2_9BACT</name>
<proteinExistence type="predicted"/>
<comment type="caution">
    <text evidence="6">The sequence shown here is derived from an EMBL/GenBank/DDBJ whole genome shotgun (WGS) entry which is preliminary data.</text>
</comment>
<organism evidence="6 7">
    <name type="scientific">Geothermobacter ehrlichii</name>
    <dbReference type="NCBI Taxonomy" id="213224"/>
    <lineage>
        <taxon>Bacteria</taxon>
        <taxon>Pseudomonadati</taxon>
        <taxon>Thermodesulfobacteriota</taxon>
        <taxon>Desulfuromonadia</taxon>
        <taxon>Desulfuromonadales</taxon>
        <taxon>Geothermobacteraceae</taxon>
        <taxon>Geothermobacter</taxon>
    </lineage>
</organism>
<feature type="domain" description="Aminodeoxyfutalosine deaminase/Imidazolonepropionase-like composite" evidence="5">
    <location>
        <begin position="21"/>
        <end position="42"/>
    </location>
</feature>
<dbReference type="InterPro" id="IPR050287">
    <property type="entry name" value="MTA/SAH_deaminase"/>
</dbReference>
<reference evidence="6 7" key="1">
    <citation type="submission" date="2019-07" db="EMBL/GenBank/DDBJ databases">
        <title>Genomic Encyclopedia of Type Strains, Phase IV (KMG-IV): sequencing the most valuable type-strain genomes for metagenomic binning, comparative biology and taxonomic classification.</title>
        <authorList>
            <person name="Goeker M."/>
        </authorList>
    </citation>
    <scope>NUCLEOTIDE SEQUENCE [LARGE SCALE GENOMIC DNA]</scope>
    <source>
        <strain evidence="6 7">SS015</strain>
    </source>
</reference>